<dbReference type="Proteomes" id="UP000304382">
    <property type="component" value="Unassembled WGS sequence"/>
</dbReference>
<comment type="similarity">
    <text evidence="8">Belongs to the binding-protein-dependent transport system permease family.</text>
</comment>
<evidence type="ECO:0000256" key="9">
    <source>
        <dbReference type="SAM" id="MobiDB-lite"/>
    </source>
</evidence>
<evidence type="ECO:0000256" key="1">
    <source>
        <dbReference type="ARBA" id="ARBA00004429"/>
    </source>
</evidence>
<dbReference type="InterPro" id="IPR035906">
    <property type="entry name" value="MetI-like_sf"/>
</dbReference>
<gene>
    <name evidence="11" type="ORF">Harman_07650</name>
</gene>
<accession>A0A4C2EHU7</accession>
<dbReference type="GO" id="GO:0055085">
    <property type="term" value="P:transmembrane transport"/>
    <property type="evidence" value="ECO:0007669"/>
    <property type="project" value="InterPro"/>
</dbReference>
<evidence type="ECO:0000313" key="12">
    <source>
        <dbReference type="Proteomes" id="UP000304382"/>
    </source>
</evidence>
<feature type="compositionally biased region" description="Basic and acidic residues" evidence="9">
    <location>
        <begin position="1"/>
        <end position="16"/>
    </location>
</feature>
<dbReference type="AlphaFoldDB" id="A0A4C2EHU7"/>
<feature type="transmembrane region" description="Helical" evidence="8">
    <location>
        <begin position="429"/>
        <end position="450"/>
    </location>
</feature>
<sequence length="629" mass="66132">MARDFDGDSDGDDRTGGDSVASDNDKGATATASSATRERRSAIRNSVERRAIVGLAVATIALLLGIFYYPVATVFIDSVLVDGRWTGQVFVSILRDPFYLGEPARLLAGEPVGAVIEAILSPDRRLGVIGFTAYQAALSTVASVALGLPAAYLLARYEFPGRRTLRSLTILPFVLPSIMVGVGFVATFGRNGTLNAVLGALGLGEVNLLFTLEAVVIAHAFYNAPLVARVTTAAWESVDASAVETARSLGASPLRAFRDVVAPQLYPSVLMGAALTFVFTFSTFPIVLALGGFQLATVEVFVYRLIRDLEYAEAAALALIELGISLSLLYAYLRYEAKHTVRSRGIRPLPRQPLTPPSLSVRELLPRLGLAVYAVVALSVFVAPIASMVLASLSGPEGLTLANYQFLIDRQTTGASFQVQPWDAVRNSLLFGVTSLAVALPMGVVVAVLTTRDYRGRKVVDAVAMAPLAVSGIVVGLGLLRGLVFGVEVGGSRIAVGGGFAIIAAHAVAGYPFVVRTVAPGLESIDHTLVESARALGAPRARALVDIELPLVWPAVVAGAAFAFAISIGEFSATIVLASGTNQFTMPIAIERFIGRRLGPATAMGVVLLVVTSASFLLIDRLGGDDVGF</sequence>
<keyword evidence="4" id="KW-0997">Cell inner membrane</keyword>
<evidence type="ECO:0000313" key="11">
    <source>
        <dbReference type="EMBL" id="GCF12830.1"/>
    </source>
</evidence>
<dbReference type="Gene3D" id="1.10.3720.10">
    <property type="entry name" value="MetI-like"/>
    <property type="match status" value="2"/>
</dbReference>
<protein>
    <submittedName>
        <fullName evidence="11">Sulfate ABC transporter permease</fullName>
    </submittedName>
</protein>
<dbReference type="Pfam" id="PF00528">
    <property type="entry name" value="BPD_transp_1"/>
    <property type="match status" value="2"/>
</dbReference>
<evidence type="ECO:0000256" key="2">
    <source>
        <dbReference type="ARBA" id="ARBA00022448"/>
    </source>
</evidence>
<keyword evidence="6 8" id="KW-1133">Transmembrane helix</keyword>
<evidence type="ECO:0000259" key="10">
    <source>
        <dbReference type="PROSITE" id="PS50928"/>
    </source>
</evidence>
<name>A0A4C2EHU7_9EURY</name>
<feature type="domain" description="ABC transmembrane type-1" evidence="10">
    <location>
        <begin position="129"/>
        <end position="330"/>
    </location>
</feature>
<feature type="transmembrane region" description="Helical" evidence="8">
    <location>
        <begin position="311"/>
        <end position="333"/>
    </location>
</feature>
<feature type="transmembrane region" description="Helical" evidence="8">
    <location>
        <begin position="200"/>
        <end position="222"/>
    </location>
</feature>
<dbReference type="EMBL" id="BIXZ01000001">
    <property type="protein sequence ID" value="GCF12830.1"/>
    <property type="molecule type" value="Genomic_DNA"/>
</dbReference>
<feature type="transmembrane region" description="Helical" evidence="8">
    <location>
        <begin position="598"/>
        <end position="619"/>
    </location>
</feature>
<dbReference type="CDD" id="cd06261">
    <property type="entry name" value="TM_PBP2"/>
    <property type="match status" value="2"/>
</dbReference>
<feature type="transmembrane region" description="Helical" evidence="8">
    <location>
        <begin position="462"/>
        <end position="484"/>
    </location>
</feature>
<feature type="transmembrane region" description="Helical" evidence="8">
    <location>
        <begin position="370"/>
        <end position="393"/>
    </location>
</feature>
<dbReference type="PANTHER" id="PTHR43357">
    <property type="entry name" value="INNER MEMBRANE ABC TRANSPORTER PERMEASE PROTEIN YDCV"/>
    <property type="match status" value="1"/>
</dbReference>
<reference evidence="11 12" key="1">
    <citation type="submission" date="2019-02" db="EMBL/GenBank/DDBJ databases">
        <title>Haloarcula mannanilyticum sp. nov., a mannan degrading haloarchaeon isolated from commercial salt.</title>
        <authorList>
            <person name="Enomoto S."/>
            <person name="Shimane Y."/>
            <person name="Kamekura M."/>
            <person name="Ito T."/>
            <person name="Moriya O."/>
            <person name="Ihara K."/>
            <person name="Takahashi-Ando N."/>
            <person name="Fukushima Y."/>
            <person name="Yoshida Y."/>
            <person name="Usama R."/>
            <person name="Takai K."/>
            <person name="Minegishi H."/>
        </authorList>
    </citation>
    <scope>NUCLEOTIDE SEQUENCE [LARGE SCALE GENOMIC DNA]</scope>
    <source>
        <strain evidence="11 12">MD130-1</strain>
    </source>
</reference>
<keyword evidence="5 8" id="KW-0812">Transmembrane</keyword>
<evidence type="ECO:0000256" key="8">
    <source>
        <dbReference type="RuleBase" id="RU363032"/>
    </source>
</evidence>
<keyword evidence="12" id="KW-1185">Reference proteome</keyword>
<evidence type="ECO:0000256" key="7">
    <source>
        <dbReference type="ARBA" id="ARBA00023136"/>
    </source>
</evidence>
<evidence type="ECO:0000256" key="6">
    <source>
        <dbReference type="ARBA" id="ARBA00022989"/>
    </source>
</evidence>
<feature type="transmembrane region" description="Helical" evidence="8">
    <location>
        <begin position="167"/>
        <end position="188"/>
    </location>
</feature>
<feature type="transmembrane region" description="Helical" evidence="8">
    <location>
        <begin position="51"/>
        <end position="71"/>
    </location>
</feature>
<proteinExistence type="inferred from homology"/>
<keyword evidence="2 8" id="KW-0813">Transport</keyword>
<dbReference type="GO" id="GO:0005886">
    <property type="term" value="C:plasma membrane"/>
    <property type="evidence" value="ECO:0007669"/>
    <property type="project" value="UniProtKB-SubCell"/>
</dbReference>
<comment type="caution">
    <text evidence="11">The sequence shown here is derived from an EMBL/GenBank/DDBJ whole genome shotgun (WGS) entry which is preliminary data.</text>
</comment>
<evidence type="ECO:0000256" key="4">
    <source>
        <dbReference type="ARBA" id="ARBA00022519"/>
    </source>
</evidence>
<feature type="transmembrane region" description="Helical" evidence="8">
    <location>
        <begin position="551"/>
        <end position="577"/>
    </location>
</feature>
<dbReference type="RefSeq" id="WP_137682495.1">
    <property type="nucleotide sequence ID" value="NZ_BIXZ01000001.1"/>
</dbReference>
<dbReference type="InterPro" id="IPR000515">
    <property type="entry name" value="MetI-like"/>
</dbReference>
<keyword evidence="7 8" id="KW-0472">Membrane</keyword>
<feature type="transmembrane region" description="Helical" evidence="8">
    <location>
        <begin position="265"/>
        <end position="291"/>
    </location>
</feature>
<feature type="region of interest" description="Disordered" evidence="9">
    <location>
        <begin position="1"/>
        <end position="41"/>
    </location>
</feature>
<dbReference type="PANTHER" id="PTHR43357:SF4">
    <property type="entry name" value="INNER MEMBRANE ABC TRANSPORTER PERMEASE PROTEIN YDCV"/>
    <property type="match status" value="1"/>
</dbReference>
<feature type="domain" description="ABC transmembrane type-1" evidence="10">
    <location>
        <begin position="425"/>
        <end position="619"/>
    </location>
</feature>
<organism evidence="11 12">
    <name type="scientific">Haloarcula mannanilytica</name>
    <dbReference type="NCBI Taxonomy" id="2509225"/>
    <lineage>
        <taxon>Archaea</taxon>
        <taxon>Methanobacteriati</taxon>
        <taxon>Methanobacteriota</taxon>
        <taxon>Stenosarchaea group</taxon>
        <taxon>Halobacteria</taxon>
        <taxon>Halobacteriales</taxon>
        <taxon>Haloarculaceae</taxon>
        <taxon>Haloarcula</taxon>
    </lineage>
</organism>
<feature type="transmembrane region" description="Helical" evidence="8">
    <location>
        <begin position="133"/>
        <end position="155"/>
    </location>
</feature>
<dbReference type="SUPFAM" id="SSF161098">
    <property type="entry name" value="MetI-like"/>
    <property type="match status" value="2"/>
</dbReference>
<evidence type="ECO:0000256" key="3">
    <source>
        <dbReference type="ARBA" id="ARBA00022475"/>
    </source>
</evidence>
<evidence type="ECO:0000256" key="5">
    <source>
        <dbReference type="ARBA" id="ARBA00022692"/>
    </source>
</evidence>
<dbReference type="PROSITE" id="PS50928">
    <property type="entry name" value="ABC_TM1"/>
    <property type="match status" value="2"/>
</dbReference>
<keyword evidence="3" id="KW-1003">Cell membrane</keyword>
<comment type="subcellular location">
    <subcellularLocation>
        <location evidence="1">Cell inner membrane</location>
        <topology evidence="1">Multi-pass membrane protein</topology>
    </subcellularLocation>
    <subcellularLocation>
        <location evidence="8">Cell membrane</location>
        <topology evidence="8">Multi-pass membrane protein</topology>
    </subcellularLocation>
</comment>